<name>A0ABR2GUW2_9EUKA</name>
<evidence type="ECO:0000313" key="3">
    <source>
        <dbReference type="Proteomes" id="UP001470230"/>
    </source>
</evidence>
<gene>
    <name evidence="2" type="ORF">M9Y10_036881</name>
</gene>
<sequence>MTSQDQQPSKNQISIPFENISDGERKVLEILSQIHALEAKGKQICQNLHEIQIEANRKQQELDDTKKLIHIAKNQLCSEMKDFAALVDKQNQKEQKKGFAWDTWTNPT</sequence>
<comment type="caution">
    <text evidence="2">The sequence shown here is derived from an EMBL/GenBank/DDBJ whole genome shotgun (WGS) entry which is preliminary data.</text>
</comment>
<reference evidence="2 3" key="1">
    <citation type="submission" date="2024-04" db="EMBL/GenBank/DDBJ databases">
        <title>Tritrichomonas musculus Genome.</title>
        <authorList>
            <person name="Alves-Ferreira E."/>
            <person name="Grigg M."/>
            <person name="Lorenzi H."/>
            <person name="Galac M."/>
        </authorList>
    </citation>
    <scope>NUCLEOTIDE SEQUENCE [LARGE SCALE GENOMIC DNA]</scope>
    <source>
        <strain evidence="2 3">EAF2021</strain>
    </source>
</reference>
<keyword evidence="3" id="KW-1185">Reference proteome</keyword>
<protein>
    <submittedName>
        <fullName evidence="2">Uncharacterized protein</fullName>
    </submittedName>
</protein>
<accession>A0ABR2GUW2</accession>
<evidence type="ECO:0000256" key="1">
    <source>
        <dbReference type="SAM" id="Coils"/>
    </source>
</evidence>
<dbReference type="Proteomes" id="UP001470230">
    <property type="component" value="Unassembled WGS sequence"/>
</dbReference>
<dbReference type="EMBL" id="JAPFFF010000061">
    <property type="protein sequence ID" value="KAK8837152.1"/>
    <property type="molecule type" value="Genomic_DNA"/>
</dbReference>
<evidence type="ECO:0000313" key="2">
    <source>
        <dbReference type="EMBL" id="KAK8837152.1"/>
    </source>
</evidence>
<proteinExistence type="predicted"/>
<organism evidence="2 3">
    <name type="scientific">Tritrichomonas musculus</name>
    <dbReference type="NCBI Taxonomy" id="1915356"/>
    <lineage>
        <taxon>Eukaryota</taxon>
        <taxon>Metamonada</taxon>
        <taxon>Parabasalia</taxon>
        <taxon>Tritrichomonadida</taxon>
        <taxon>Tritrichomonadidae</taxon>
        <taxon>Tritrichomonas</taxon>
    </lineage>
</organism>
<keyword evidence="1" id="KW-0175">Coiled coil</keyword>
<feature type="coiled-coil region" evidence="1">
    <location>
        <begin position="48"/>
        <end position="75"/>
    </location>
</feature>